<gene>
    <name evidence="4" type="ORF">P5673_017438</name>
</gene>
<reference evidence="4" key="1">
    <citation type="journal article" date="2023" name="G3 (Bethesda)">
        <title>Whole genome assembly and annotation of the endangered Caribbean coral Acropora cervicornis.</title>
        <authorList>
            <person name="Selwyn J.D."/>
            <person name="Vollmer S.V."/>
        </authorList>
    </citation>
    <scope>NUCLEOTIDE SEQUENCE</scope>
    <source>
        <strain evidence="4">K2</strain>
    </source>
</reference>
<dbReference type="InterPro" id="IPR009057">
    <property type="entry name" value="Homeodomain-like_sf"/>
</dbReference>
<dbReference type="PROSITE" id="PS51253">
    <property type="entry name" value="HTH_CENPB"/>
    <property type="match status" value="1"/>
</dbReference>
<keyword evidence="1" id="KW-0238">DNA-binding</keyword>
<sequence length="242" mass="28107">MKFKHPSATAENSHEGPQHRDILANLNEADVRCSVLDDSPPESPSDPIVVNRESLGNKAKGRQIFKELELNKKGKNSGNIREAGQRRKLVSGRWKKHEKYPLPANLLIAEFKVRRATGCKVTKLWLRKKMKSKIEMCCGKSEADSFKESNNWFQRFKKRHGLVLRRRTNKKKNSADDGREIIQKFHKNFRKFLKTHRKRNKSSIDPKYGRWTPGNRYNVDQVPLTFVVDHRATYDTVGSKQL</sequence>
<evidence type="ECO:0000256" key="1">
    <source>
        <dbReference type="ARBA" id="ARBA00023125"/>
    </source>
</evidence>
<name>A0AAD9QER4_ACRCE</name>
<keyword evidence="5" id="KW-1185">Reference proteome</keyword>
<protein>
    <recommendedName>
        <fullName evidence="3">HTH CENPB-type domain-containing protein</fullName>
    </recommendedName>
</protein>
<feature type="domain" description="HTH CENPB-type" evidence="3">
    <location>
        <begin position="91"/>
        <end position="166"/>
    </location>
</feature>
<feature type="compositionally biased region" description="Basic and acidic residues" evidence="2">
    <location>
        <begin position="12"/>
        <end position="22"/>
    </location>
</feature>
<dbReference type="EMBL" id="JARQWQ010000038">
    <property type="protein sequence ID" value="KAK2559875.1"/>
    <property type="molecule type" value="Genomic_DNA"/>
</dbReference>
<feature type="region of interest" description="Disordered" evidence="2">
    <location>
        <begin position="1"/>
        <end position="54"/>
    </location>
</feature>
<dbReference type="Pfam" id="PF03221">
    <property type="entry name" value="HTH_Tnp_Tc5"/>
    <property type="match status" value="1"/>
</dbReference>
<evidence type="ECO:0000259" key="3">
    <source>
        <dbReference type="PROSITE" id="PS51253"/>
    </source>
</evidence>
<proteinExistence type="predicted"/>
<comment type="caution">
    <text evidence="4">The sequence shown here is derived from an EMBL/GenBank/DDBJ whole genome shotgun (WGS) entry which is preliminary data.</text>
</comment>
<dbReference type="AlphaFoldDB" id="A0AAD9QER4"/>
<dbReference type="SUPFAM" id="SSF46689">
    <property type="entry name" value="Homeodomain-like"/>
    <property type="match status" value="1"/>
</dbReference>
<accession>A0AAD9QER4</accession>
<dbReference type="InterPro" id="IPR006600">
    <property type="entry name" value="HTH_CenpB_DNA-bd_dom"/>
</dbReference>
<evidence type="ECO:0000313" key="5">
    <source>
        <dbReference type="Proteomes" id="UP001249851"/>
    </source>
</evidence>
<evidence type="ECO:0000313" key="4">
    <source>
        <dbReference type="EMBL" id="KAK2559875.1"/>
    </source>
</evidence>
<dbReference type="Proteomes" id="UP001249851">
    <property type="component" value="Unassembled WGS sequence"/>
</dbReference>
<evidence type="ECO:0000256" key="2">
    <source>
        <dbReference type="SAM" id="MobiDB-lite"/>
    </source>
</evidence>
<organism evidence="4 5">
    <name type="scientific">Acropora cervicornis</name>
    <name type="common">Staghorn coral</name>
    <dbReference type="NCBI Taxonomy" id="6130"/>
    <lineage>
        <taxon>Eukaryota</taxon>
        <taxon>Metazoa</taxon>
        <taxon>Cnidaria</taxon>
        <taxon>Anthozoa</taxon>
        <taxon>Hexacorallia</taxon>
        <taxon>Scleractinia</taxon>
        <taxon>Astrocoeniina</taxon>
        <taxon>Acroporidae</taxon>
        <taxon>Acropora</taxon>
    </lineage>
</organism>
<dbReference type="GO" id="GO:0003677">
    <property type="term" value="F:DNA binding"/>
    <property type="evidence" value="ECO:0007669"/>
    <property type="project" value="UniProtKB-KW"/>
</dbReference>
<reference evidence="4" key="2">
    <citation type="journal article" date="2023" name="Science">
        <title>Genomic signatures of disease resistance in endangered staghorn corals.</title>
        <authorList>
            <person name="Vollmer S.V."/>
            <person name="Selwyn J.D."/>
            <person name="Despard B.A."/>
            <person name="Roesel C.L."/>
        </authorList>
    </citation>
    <scope>NUCLEOTIDE SEQUENCE</scope>
    <source>
        <strain evidence="4">K2</strain>
    </source>
</reference>
<dbReference type="Gene3D" id="1.10.10.60">
    <property type="entry name" value="Homeodomain-like"/>
    <property type="match status" value="1"/>
</dbReference>